<evidence type="ECO:0000313" key="5">
    <source>
        <dbReference type="EMBL" id="KYG64333.1"/>
    </source>
</evidence>
<protein>
    <submittedName>
        <fullName evidence="4">Bacterioferritin</fullName>
    </submittedName>
</protein>
<evidence type="ECO:0000259" key="3">
    <source>
        <dbReference type="PROSITE" id="PS50905"/>
    </source>
</evidence>
<evidence type="ECO:0000256" key="2">
    <source>
        <dbReference type="ARBA" id="ARBA00023004"/>
    </source>
</evidence>
<dbReference type="GO" id="GO:0008199">
    <property type="term" value="F:ferric iron binding"/>
    <property type="evidence" value="ECO:0007669"/>
    <property type="project" value="InterPro"/>
</dbReference>
<dbReference type="InterPro" id="IPR008331">
    <property type="entry name" value="Ferritin_DPS_dom"/>
</dbReference>
<reference evidence="6 7" key="1">
    <citation type="submission" date="2016-03" db="EMBL/GenBank/DDBJ databases">
        <authorList>
            <person name="Ploux O."/>
        </authorList>
    </citation>
    <scope>NUCLEOTIDE SEQUENCE [LARGE SCALE GENOMIC DNA]</scope>
    <source>
        <strain evidence="4 6">BER2</strain>
        <strain evidence="5 7">EC13</strain>
    </source>
</reference>
<dbReference type="GO" id="GO:0005829">
    <property type="term" value="C:cytosol"/>
    <property type="evidence" value="ECO:0007669"/>
    <property type="project" value="TreeGrafter"/>
</dbReference>
<dbReference type="InterPro" id="IPR012347">
    <property type="entry name" value="Ferritin-like"/>
</dbReference>
<accession>A0A150WBP4</accession>
<evidence type="ECO:0000256" key="1">
    <source>
        <dbReference type="ARBA" id="ARBA00022434"/>
    </source>
</evidence>
<dbReference type="CDD" id="cd00657">
    <property type="entry name" value="Ferritin_like"/>
    <property type="match status" value="1"/>
</dbReference>
<dbReference type="Proteomes" id="UP000075799">
    <property type="component" value="Unassembled WGS sequence"/>
</dbReference>
<dbReference type="EMBL" id="LUKD01000006">
    <property type="protein sequence ID" value="KYG64333.1"/>
    <property type="molecule type" value="Genomic_DNA"/>
</dbReference>
<dbReference type="EMBL" id="LUKF01000020">
    <property type="protein sequence ID" value="KYG60330.1"/>
    <property type="molecule type" value="Genomic_DNA"/>
</dbReference>
<dbReference type="OrthoDB" id="9796683at2"/>
<keyword evidence="2" id="KW-0408">Iron</keyword>
<dbReference type="Gene3D" id="1.20.1260.10">
    <property type="match status" value="1"/>
</dbReference>
<proteinExistence type="predicted"/>
<evidence type="ECO:0000313" key="4">
    <source>
        <dbReference type="EMBL" id="KYG60330.1"/>
    </source>
</evidence>
<dbReference type="SUPFAM" id="SSF47240">
    <property type="entry name" value="Ferritin-like"/>
    <property type="match status" value="1"/>
</dbReference>
<keyword evidence="1" id="KW-0409">Iron storage</keyword>
<evidence type="ECO:0000313" key="7">
    <source>
        <dbReference type="Proteomes" id="UP000075799"/>
    </source>
</evidence>
<dbReference type="Pfam" id="PF00210">
    <property type="entry name" value="Ferritin"/>
    <property type="match status" value="1"/>
</dbReference>
<dbReference type="AlphaFoldDB" id="A0A150WBP4"/>
<comment type="caution">
    <text evidence="4">The sequence shown here is derived from an EMBL/GenBank/DDBJ whole genome shotgun (WGS) entry which is preliminary data.</text>
</comment>
<dbReference type="InterPro" id="IPR009040">
    <property type="entry name" value="Ferritin-like_diiron"/>
</dbReference>
<sequence length="142" mass="16106">MSNENQKVVALLNEIIEMEISGVVRYLHYALMIKGPNRIPIVKWFHDQANEGYQHASMVGEKITALGGHPSLKVSPVPETKTHKVLDILKESLDFEQSALAKYKEVLKHCADDVALEEMIRGMIRLETEHIEEVVKMLDVNT</sequence>
<feature type="domain" description="Ferritin-like diiron" evidence="3">
    <location>
        <begin position="2"/>
        <end position="142"/>
    </location>
</feature>
<dbReference type="RefSeq" id="WP_063208391.1">
    <property type="nucleotide sequence ID" value="NZ_CP168967.1"/>
</dbReference>
<name>A0A150WBP4_BDEBC</name>
<evidence type="ECO:0000313" key="6">
    <source>
        <dbReference type="Proteomes" id="UP000075391"/>
    </source>
</evidence>
<gene>
    <name evidence="4" type="ORF">AZI85_12710</name>
    <name evidence="5" type="ORF">AZI87_13960</name>
</gene>
<dbReference type="PANTHER" id="PTHR30295:SF0">
    <property type="entry name" value="BACTERIOFERRITIN"/>
    <property type="match status" value="1"/>
</dbReference>
<dbReference type="GO" id="GO:0004322">
    <property type="term" value="F:ferroxidase activity"/>
    <property type="evidence" value="ECO:0007669"/>
    <property type="project" value="TreeGrafter"/>
</dbReference>
<organism evidence="4 6">
    <name type="scientific">Bdellovibrio bacteriovorus</name>
    <dbReference type="NCBI Taxonomy" id="959"/>
    <lineage>
        <taxon>Bacteria</taxon>
        <taxon>Pseudomonadati</taxon>
        <taxon>Bdellovibrionota</taxon>
        <taxon>Bdellovibrionia</taxon>
        <taxon>Bdellovibrionales</taxon>
        <taxon>Pseudobdellovibrionaceae</taxon>
        <taxon>Bdellovibrio</taxon>
    </lineage>
</organism>
<dbReference type="InterPro" id="IPR009078">
    <property type="entry name" value="Ferritin-like_SF"/>
</dbReference>
<dbReference type="PANTHER" id="PTHR30295">
    <property type="entry name" value="BACTERIOFERRITIN"/>
    <property type="match status" value="1"/>
</dbReference>
<dbReference type="PROSITE" id="PS50905">
    <property type="entry name" value="FERRITIN_LIKE"/>
    <property type="match status" value="1"/>
</dbReference>
<dbReference type="GO" id="GO:0020037">
    <property type="term" value="F:heme binding"/>
    <property type="evidence" value="ECO:0007669"/>
    <property type="project" value="TreeGrafter"/>
</dbReference>
<dbReference type="GO" id="GO:0006879">
    <property type="term" value="P:intracellular iron ion homeostasis"/>
    <property type="evidence" value="ECO:0007669"/>
    <property type="project" value="UniProtKB-KW"/>
</dbReference>
<dbReference type="Proteomes" id="UP000075391">
    <property type="component" value="Unassembled WGS sequence"/>
</dbReference>